<sequence length="367" mass="42868">METFKYSLDKSSKKYVCPNCNKKTFVFYFNTASGEYLPSQYGRCDREQNCSYHNAPPKGKKAYLIEFLLLKQISSKAVKLTDINGLISIIPTSQILEHNMNSCYITEWYLKTSIINYQCNEFKYFNSENDSIINEVKNIKPPDAIKPSYHKLELLDEMYNNNPIQDNLTEYLKTVFSKDEVNNGILNYYGTGTNHFWNNATVFWQIDHKENIRGAKIMLYDKHTGKRIKEPYNHINWLHKAIKQPDFNLNQCLFGLHLIYEDYIKDIAIVESEKTAIIMSLFLPDYIWLATGSKGNFKYKLLEPLKRRNCFAFPDKGEFINWNKTASELSKKGFNIAVSNILEQTDFNNGFDLADYYLIENTIVNNN</sequence>
<keyword evidence="4" id="KW-1185">Reference proteome</keyword>
<evidence type="ECO:0000313" key="4">
    <source>
        <dbReference type="Proteomes" id="UP001199795"/>
    </source>
</evidence>
<reference evidence="3" key="1">
    <citation type="submission" date="2022-01" db="EMBL/GenBank/DDBJ databases">
        <title>Draft genome sequence of Sabulilitoribacter arenilitoris KCTC 52401.</title>
        <authorList>
            <person name="Oh J.-S."/>
        </authorList>
    </citation>
    <scope>NUCLEOTIDE SEQUENCE</scope>
    <source>
        <strain evidence="3">HMF6543</strain>
    </source>
</reference>
<dbReference type="AlphaFoldDB" id="A0AAE3ESE3"/>
<evidence type="ECO:0000259" key="1">
    <source>
        <dbReference type="Pfam" id="PF19898"/>
    </source>
</evidence>
<dbReference type="Pfam" id="PF21957">
    <property type="entry name" value="Zn_ribbon_16"/>
    <property type="match status" value="1"/>
</dbReference>
<name>A0AAE3ESE3_9FLAO</name>
<dbReference type="NCBIfam" id="NF040506">
    <property type="entry name" value="PG0870_Nterm"/>
    <property type="match status" value="1"/>
</dbReference>
<dbReference type="InterPro" id="IPR047731">
    <property type="entry name" value="Zinc_ribbon_put"/>
</dbReference>
<dbReference type="InterPro" id="IPR045951">
    <property type="entry name" value="DUF6371"/>
</dbReference>
<proteinExistence type="predicted"/>
<feature type="domain" description="DUF6371" evidence="1">
    <location>
        <begin position="166"/>
        <end position="316"/>
    </location>
</feature>
<dbReference type="Proteomes" id="UP001199795">
    <property type="component" value="Unassembled WGS sequence"/>
</dbReference>
<evidence type="ECO:0000313" key="3">
    <source>
        <dbReference type="EMBL" id="MCF7569479.1"/>
    </source>
</evidence>
<accession>A0AAE3ESE3</accession>
<protein>
    <submittedName>
        <fullName evidence="3">DUF6371 domain-containing protein</fullName>
    </submittedName>
</protein>
<dbReference type="RefSeq" id="WP_237240809.1">
    <property type="nucleotide sequence ID" value="NZ_JAKKDU010000020.1"/>
</dbReference>
<organism evidence="3 4">
    <name type="scientific">Wocania arenilitoris</name>
    <dbReference type="NCBI Taxonomy" id="2044858"/>
    <lineage>
        <taxon>Bacteria</taxon>
        <taxon>Pseudomonadati</taxon>
        <taxon>Bacteroidota</taxon>
        <taxon>Flavobacteriia</taxon>
        <taxon>Flavobacteriales</taxon>
        <taxon>Flavobacteriaceae</taxon>
        <taxon>Wocania</taxon>
    </lineage>
</organism>
<evidence type="ECO:0000259" key="2">
    <source>
        <dbReference type="Pfam" id="PF21957"/>
    </source>
</evidence>
<comment type="caution">
    <text evidence="3">The sequence shown here is derived from an EMBL/GenBank/DDBJ whole genome shotgun (WGS) entry which is preliminary data.</text>
</comment>
<dbReference type="EMBL" id="JAKKDU010000020">
    <property type="protein sequence ID" value="MCF7569479.1"/>
    <property type="molecule type" value="Genomic_DNA"/>
</dbReference>
<gene>
    <name evidence="3" type="ORF">L3X37_14085</name>
</gene>
<dbReference type="Pfam" id="PF19898">
    <property type="entry name" value="DUF6371"/>
    <property type="match status" value="1"/>
</dbReference>
<feature type="domain" description="Zinc beta-ribbon finger putative" evidence="2">
    <location>
        <begin position="4"/>
        <end position="59"/>
    </location>
</feature>